<reference evidence="2 3" key="1">
    <citation type="journal article" date="2020" name="G3 (Bethesda)">
        <title>Whole Genome Sequencing and Comparative Genomics of Two Nematicidal Bacillus Strains Reveals a Wide Range of Possible Virulence Factors.</title>
        <authorList>
            <person name="Susic N."/>
            <person name="Janezic S."/>
            <person name="Rupnik M."/>
            <person name="Geric Stare B."/>
        </authorList>
    </citation>
    <scope>NUCLEOTIDE SEQUENCE [LARGE SCALE GENOMIC DNA]</scope>
    <source>
        <strain evidence="2 3">I-1582</strain>
    </source>
</reference>
<evidence type="ECO:0000313" key="3">
    <source>
        <dbReference type="Proteomes" id="UP000465778"/>
    </source>
</evidence>
<dbReference type="AlphaFoldDB" id="A0A800MTC6"/>
<protein>
    <submittedName>
        <fullName evidence="2">Uncharacterized protein</fullName>
    </submittedName>
</protein>
<comment type="caution">
    <text evidence="2">The sequence shown here is derived from an EMBL/GenBank/DDBJ whole genome shotgun (WGS) entry which is preliminary data.</text>
</comment>
<feature type="transmembrane region" description="Helical" evidence="1">
    <location>
        <begin position="21"/>
        <end position="41"/>
    </location>
</feature>
<proteinExistence type="predicted"/>
<keyword evidence="1" id="KW-1133">Transmembrane helix</keyword>
<organism evidence="2 3">
    <name type="scientific">Cytobacillus firmus</name>
    <name type="common">Bacillus firmus</name>
    <dbReference type="NCBI Taxonomy" id="1399"/>
    <lineage>
        <taxon>Bacteria</taxon>
        <taxon>Bacillati</taxon>
        <taxon>Bacillota</taxon>
        <taxon>Bacilli</taxon>
        <taxon>Bacillales</taxon>
        <taxon>Bacillaceae</taxon>
        <taxon>Cytobacillus</taxon>
    </lineage>
</organism>
<name>A0A800MTC6_CYTFI</name>
<evidence type="ECO:0000313" key="2">
    <source>
        <dbReference type="EMBL" id="KAF0822094.1"/>
    </source>
</evidence>
<sequence>MPVTIMFFLQIKPQVSPIIKGLIFAGITAFIAETFSLWIGYYKYPGWNSIFSFPFFFVIYLIAHKLAHSSAIKPLF</sequence>
<evidence type="ECO:0000256" key="1">
    <source>
        <dbReference type="SAM" id="Phobius"/>
    </source>
</evidence>
<keyword evidence="1" id="KW-0812">Transmembrane</keyword>
<dbReference type="EMBL" id="VDEM01000069">
    <property type="protein sequence ID" value="KAF0822094.1"/>
    <property type="molecule type" value="Genomic_DNA"/>
</dbReference>
<dbReference type="RefSeq" id="WP_413226657.1">
    <property type="nucleotide sequence ID" value="NZ_JBALRS010000021.1"/>
</dbReference>
<dbReference type="Proteomes" id="UP000465778">
    <property type="component" value="Unassembled WGS sequence"/>
</dbReference>
<feature type="transmembrane region" description="Helical" evidence="1">
    <location>
        <begin position="47"/>
        <end position="63"/>
    </location>
</feature>
<keyword evidence="1" id="KW-0472">Membrane</keyword>
<accession>A0A800MTC6</accession>
<gene>
    <name evidence="2" type="ORF">KIS1582_4115</name>
</gene>